<accession>A0A6P8W8W9</accession>
<dbReference type="PANTHER" id="PTHR24113">
    <property type="entry name" value="RAN GTPASE-ACTIVATING PROTEIN 1"/>
    <property type="match status" value="1"/>
</dbReference>
<keyword evidence="3" id="KW-0677">Repeat</keyword>
<dbReference type="GO" id="GO:0006913">
    <property type="term" value="P:nucleocytoplasmic transport"/>
    <property type="evidence" value="ECO:0007669"/>
    <property type="project" value="TreeGrafter"/>
</dbReference>
<evidence type="ECO:0000313" key="5">
    <source>
        <dbReference type="Proteomes" id="UP000515160"/>
    </source>
</evidence>
<dbReference type="Proteomes" id="UP000515160">
    <property type="component" value="Chromosome 2L"/>
</dbReference>
<dbReference type="GO" id="GO:0005829">
    <property type="term" value="C:cytosol"/>
    <property type="evidence" value="ECO:0007669"/>
    <property type="project" value="TreeGrafter"/>
</dbReference>
<evidence type="ECO:0000256" key="2">
    <source>
        <dbReference type="ARBA" id="ARBA00022614"/>
    </source>
</evidence>
<dbReference type="GO" id="GO:0005096">
    <property type="term" value="F:GTPase activator activity"/>
    <property type="evidence" value="ECO:0007669"/>
    <property type="project" value="UniProtKB-KW"/>
</dbReference>
<dbReference type="GO" id="GO:0048471">
    <property type="term" value="C:perinuclear region of cytoplasm"/>
    <property type="evidence" value="ECO:0007669"/>
    <property type="project" value="TreeGrafter"/>
</dbReference>
<feature type="region of interest" description="Disordered" evidence="4">
    <location>
        <begin position="728"/>
        <end position="747"/>
    </location>
</feature>
<dbReference type="RefSeq" id="XP_034100086.1">
    <property type="nucleotide sequence ID" value="XM_034244195.2"/>
</dbReference>
<proteinExistence type="predicted"/>
<evidence type="ECO:0000256" key="3">
    <source>
        <dbReference type="ARBA" id="ARBA00022737"/>
    </source>
</evidence>
<dbReference type="GO" id="GO:0031267">
    <property type="term" value="F:small GTPase binding"/>
    <property type="evidence" value="ECO:0007669"/>
    <property type="project" value="TreeGrafter"/>
</dbReference>
<dbReference type="PANTHER" id="PTHR24113:SF12">
    <property type="entry name" value="RAN GTPASE-ACTIVATING PROTEIN 1"/>
    <property type="match status" value="1"/>
</dbReference>
<evidence type="ECO:0000313" key="6">
    <source>
        <dbReference type="RefSeq" id="XP_034100086.1"/>
    </source>
</evidence>
<dbReference type="AlphaFoldDB" id="A0A6P8W8W9"/>
<protein>
    <submittedName>
        <fullName evidence="6">Uncharacterized protein LOC117565191</fullName>
    </submittedName>
</protein>
<feature type="compositionally biased region" description="Acidic residues" evidence="4">
    <location>
        <begin position="210"/>
        <end position="234"/>
    </location>
</feature>
<name>A0A6P8W8W9_DROAB</name>
<sequence>MMDDDDEAFLPPPNLNIISIPNEPELLVEYDLYKTSTATYRLHSERNREVFAEALIDNKRLGTLSDLSIRALAKLGTRHIAPIVRQDPMKLRIHYDSLDVNLPLKDCYFVDDLRYWRRVVLAKSADKSLVFKKIDDYDWRGMGISLKYVELVEACPAEYWPEKQMADLAALVRQHVRTLSIKHLQSLPEHFFRHYVLSEPELDVSSAESADPEVSSDEIDTPVEEEAVEEEQEPEIVIPLGKGTLKAVESHHFTEQIVVKEYEGSVSRSDENSSVQRSSHVGDEKRRAARHARNAARQQLRDMNREKKEELERRRKKREMLRAKPPPEPKPKKKKKKATEVKKFITSAFDIEVEPEPDDGEDKIVDNRNIAKVISRIKRYDYPSKHCHHIDLSFVRYFDQLNSLTIEFLGPQMERGYHKRHLNFSYRDIVHLAKGVRTLQQLKIFRLRNSRMDHMKLLIIAEALKKLDSLEIVDFGYDQLEDDCDVALEMLLDRKTMLKELELGYNKLEENALKAIGYALKCYTNNHDSDAPSLEYLGLAHNPLGHSSIAPLVHDILGTDHVVRLNINGIFTDPFALAYNLNLLLRRHKPLLHLDMASIKLSSTQGKIILPALEFNRKILHFDCRGCDFSVDEEFEADVIVRRNNYIAKYPYLDDATDTQFDVRRYLGGLKHPIVAKIEQANAQRAECIRNRPQKSTPSEQSVVEEQLPEVQQEQELDIWQTFDMQQPETTKYSRTDNSLSSAGSSQSTFVYKPNSFNLDEFRAHLRMPGPGNRHYYFQSQLES</sequence>
<dbReference type="GO" id="GO:0005634">
    <property type="term" value="C:nucleus"/>
    <property type="evidence" value="ECO:0007669"/>
    <property type="project" value="TreeGrafter"/>
</dbReference>
<dbReference type="OrthoDB" id="341587at2759"/>
<feature type="region of interest" description="Disordered" evidence="4">
    <location>
        <begin position="205"/>
        <end position="234"/>
    </location>
</feature>
<organism evidence="5 6">
    <name type="scientific">Drosophila albomicans</name>
    <name type="common">Fruit fly</name>
    <dbReference type="NCBI Taxonomy" id="7291"/>
    <lineage>
        <taxon>Eukaryota</taxon>
        <taxon>Metazoa</taxon>
        <taxon>Ecdysozoa</taxon>
        <taxon>Arthropoda</taxon>
        <taxon>Hexapoda</taxon>
        <taxon>Insecta</taxon>
        <taxon>Pterygota</taxon>
        <taxon>Neoptera</taxon>
        <taxon>Endopterygota</taxon>
        <taxon>Diptera</taxon>
        <taxon>Brachycera</taxon>
        <taxon>Muscomorpha</taxon>
        <taxon>Ephydroidea</taxon>
        <taxon>Drosophilidae</taxon>
        <taxon>Drosophila</taxon>
    </lineage>
</organism>
<feature type="compositionally biased region" description="Basic and acidic residues" evidence="4">
    <location>
        <begin position="299"/>
        <end position="313"/>
    </location>
</feature>
<feature type="compositionally biased region" description="Basic and acidic residues" evidence="4">
    <location>
        <begin position="320"/>
        <end position="330"/>
    </location>
</feature>
<keyword evidence="5" id="KW-1185">Reference proteome</keyword>
<dbReference type="InterPro" id="IPR032675">
    <property type="entry name" value="LRR_dom_sf"/>
</dbReference>
<evidence type="ECO:0000256" key="1">
    <source>
        <dbReference type="ARBA" id="ARBA00022468"/>
    </source>
</evidence>
<dbReference type="SUPFAM" id="SSF52047">
    <property type="entry name" value="RNI-like"/>
    <property type="match status" value="1"/>
</dbReference>
<keyword evidence="1" id="KW-0343">GTPase activation</keyword>
<dbReference type="InterPro" id="IPR027038">
    <property type="entry name" value="RanGap"/>
</dbReference>
<dbReference type="GeneID" id="117565191"/>
<dbReference type="Gene3D" id="3.80.10.10">
    <property type="entry name" value="Ribonuclease Inhibitor"/>
    <property type="match status" value="1"/>
</dbReference>
<feature type="region of interest" description="Disordered" evidence="4">
    <location>
        <begin position="264"/>
        <end position="340"/>
    </location>
</feature>
<evidence type="ECO:0000256" key="4">
    <source>
        <dbReference type="SAM" id="MobiDB-lite"/>
    </source>
</evidence>
<reference evidence="6" key="1">
    <citation type="submission" date="2025-08" db="UniProtKB">
        <authorList>
            <consortium name="RefSeq"/>
        </authorList>
    </citation>
    <scope>IDENTIFICATION</scope>
    <source>
        <strain evidence="6">15112-1751.03</strain>
        <tissue evidence="6">Whole Adult</tissue>
    </source>
</reference>
<gene>
    <name evidence="6" type="primary">LOC117565191</name>
</gene>
<keyword evidence="2" id="KW-0433">Leucine-rich repeat</keyword>